<evidence type="ECO:0000313" key="1">
    <source>
        <dbReference type="EMBL" id="DAD88172.1"/>
    </source>
</evidence>
<organism evidence="1">
    <name type="scientific">Siphoviridae sp. ctXQq5</name>
    <dbReference type="NCBI Taxonomy" id="2826368"/>
    <lineage>
        <taxon>Viruses</taxon>
        <taxon>Duplodnaviria</taxon>
        <taxon>Heunggongvirae</taxon>
        <taxon>Uroviricota</taxon>
        <taxon>Caudoviricetes</taxon>
    </lineage>
</organism>
<sequence length="335" mass="38250">MNVLQRPRDREFCGTMQDYVIDTEVSITFAVEYGGKRILDEDYVPDADYLVRIRKLGKFCENALWSIWCAGEISWQNSSAGVFSFFIDGVLDVESFVMYSTLQTTKDAYYPGWLSEVNQKVVHKGCKEYLSGYLMPNNNVRKATVTGYDINGSDVTKDLFKVPVTEGVSYPVTIDVSLERIMSLFPMIRLQRYIVKSGDYSFLFHVDSSVYMDKWCFRFKNVYGMPETVTAMGGLSINGGNESDAAVLAGVERKFGLKVTDEYTVNSGVVMLQSDYKLWHNLLNAQEADILVDGEWLPIVISKQKYEREFRRSVMSVIEFSFRMADPDQNNLIHV</sequence>
<accession>A0A8S5N155</accession>
<name>A0A8S5N155_9CAUD</name>
<dbReference type="EMBL" id="BK015037">
    <property type="protein sequence ID" value="DAD88172.1"/>
    <property type="molecule type" value="Genomic_DNA"/>
</dbReference>
<reference evidence="1" key="1">
    <citation type="journal article" date="2021" name="Proc. Natl. Acad. Sci. U.S.A.">
        <title>A Catalog of Tens of Thousands of Viruses from Human Metagenomes Reveals Hidden Associations with Chronic Diseases.</title>
        <authorList>
            <person name="Tisza M.J."/>
            <person name="Buck C.B."/>
        </authorList>
    </citation>
    <scope>NUCLEOTIDE SEQUENCE</scope>
    <source>
        <strain evidence="1">CtXQq5</strain>
    </source>
</reference>
<protein>
    <submittedName>
        <fullName evidence="1">Uncharacterized protein</fullName>
    </submittedName>
</protein>
<proteinExistence type="predicted"/>